<feature type="signal peptide" evidence="1">
    <location>
        <begin position="1"/>
        <end position="20"/>
    </location>
</feature>
<dbReference type="Proteomes" id="UP000013966">
    <property type="component" value="Chromosome 3"/>
</dbReference>
<keyword evidence="1" id="KW-0732">Signal</keyword>
<sequence>MLSIAALLALSIAPVATSQAADAEPKETLVEPMKAGGSLKLYASPDDKESAGLAPPEAMPLHVTGTQEKGFYPVAVGSKRYWVDGMDIKMRRDNRAKCNASASVHAAGQLGAATNRCQ</sequence>
<evidence type="ECO:0000313" key="2">
    <source>
        <dbReference type="EMBL" id="BAN26894.1"/>
    </source>
</evidence>
<reference evidence="2 3" key="1">
    <citation type="journal article" date="2013" name="Genome Announc.">
        <title>Complete Genome Sequence of Burkholderia sp. Strain RPE64, Bacterial Symbiont of the Bean Bug Riptortus pedestris.</title>
        <authorList>
            <person name="Shibata T.F."/>
            <person name="Maeda T."/>
            <person name="Nikoh N."/>
            <person name="Yamaguchi K."/>
            <person name="Oshima K."/>
            <person name="Hattori M."/>
            <person name="Nishiyama T."/>
            <person name="Hasebe M."/>
            <person name="Fukatsu T."/>
            <person name="Kikuchi Y."/>
            <person name="Shigenobu S."/>
        </authorList>
    </citation>
    <scope>NUCLEOTIDE SEQUENCE [LARGE SCALE GENOMIC DNA]</scope>
</reference>
<accession>R4WQN3</accession>
<name>R4WQN3_9BURK</name>
<organism evidence="2 3">
    <name type="scientific">Caballeronia insecticola</name>
    <dbReference type="NCBI Taxonomy" id="758793"/>
    <lineage>
        <taxon>Bacteria</taxon>
        <taxon>Pseudomonadati</taxon>
        <taxon>Pseudomonadota</taxon>
        <taxon>Betaproteobacteria</taxon>
        <taxon>Burkholderiales</taxon>
        <taxon>Burkholderiaceae</taxon>
        <taxon>Caballeronia</taxon>
    </lineage>
</organism>
<dbReference type="KEGG" id="buo:BRPE64_CCDS08110"/>
<keyword evidence="3" id="KW-1185">Reference proteome</keyword>
<gene>
    <name evidence="2" type="ORF">BRPE64_CCDS08110</name>
</gene>
<dbReference type="STRING" id="758793.BRPE64_CCDS08110"/>
<reference evidence="2 3" key="2">
    <citation type="journal article" date="2018" name="Int. J. Syst. Evol. Microbiol.">
        <title>Burkholderia insecticola sp. nov., a gut symbiotic bacterium of the bean bug Riptortus pedestris.</title>
        <authorList>
            <person name="Takeshita K."/>
            <person name="Tamaki H."/>
            <person name="Ohbayashi T."/>
            <person name="Meng X.-Y."/>
            <person name="Sone T."/>
            <person name="Mitani Y."/>
            <person name="Peeters C."/>
            <person name="Kikuchi Y."/>
            <person name="Vandamme P."/>
        </authorList>
    </citation>
    <scope>NUCLEOTIDE SEQUENCE [LARGE SCALE GENOMIC DNA]</scope>
    <source>
        <strain evidence="2">RPE64</strain>
    </source>
</reference>
<evidence type="ECO:0000313" key="3">
    <source>
        <dbReference type="Proteomes" id="UP000013966"/>
    </source>
</evidence>
<dbReference type="EMBL" id="AP013060">
    <property type="protein sequence ID" value="BAN26894.1"/>
    <property type="molecule type" value="Genomic_DNA"/>
</dbReference>
<protein>
    <submittedName>
        <fullName evidence="2">Uncharacterized protein</fullName>
    </submittedName>
</protein>
<feature type="chain" id="PRO_5004372713" evidence="1">
    <location>
        <begin position="21"/>
        <end position="118"/>
    </location>
</feature>
<dbReference type="PATRIC" id="fig|758793.3.peg.5115"/>
<dbReference type="HOGENOM" id="CLU_1977446_0_0_4"/>
<proteinExistence type="predicted"/>
<dbReference type="AlphaFoldDB" id="R4WQN3"/>
<evidence type="ECO:0000256" key="1">
    <source>
        <dbReference type="SAM" id="SignalP"/>
    </source>
</evidence>